<organism evidence="1 2">
    <name type="scientific">Roseburia inulinivorans DSM 16841</name>
    <dbReference type="NCBI Taxonomy" id="622312"/>
    <lineage>
        <taxon>Bacteria</taxon>
        <taxon>Bacillati</taxon>
        <taxon>Bacillota</taxon>
        <taxon>Clostridia</taxon>
        <taxon>Lachnospirales</taxon>
        <taxon>Lachnospiraceae</taxon>
        <taxon>Roseburia</taxon>
    </lineage>
</organism>
<dbReference type="EMBL" id="ACFY01000161">
    <property type="protein sequence ID" value="EEG92110.1"/>
    <property type="molecule type" value="Genomic_DNA"/>
</dbReference>
<name>C0FYZ0_9FIRM</name>
<evidence type="ECO:0000313" key="2">
    <source>
        <dbReference type="Proteomes" id="UP000003561"/>
    </source>
</evidence>
<gene>
    <name evidence="1" type="ORF">ROSEINA2194_03980</name>
</gene>
<reference evidence="1 2" key="1">
    <citation type="submission" date="2009-02" db="EMBL/GenBank/DDBJ databases">
        <authorList>
            <person name="Fulton L."/>
            <person name="Clifton S."/>
            <person name="Fulton B."/>
            <person name="Xu J."/>
            <person name="Minx P."/>
            <person name="Pepin K.H."/>
            <person name="Johnson M."/>
            <person name="Bhonagiri V."/>
            <person name="Nash W.E."/>
            <person name="Mardis E.R."/>
            <person name="Wilson R.K."/>
        </authorList>
    </citation>
    <scope>NUCLEOTIDE SEQUENCE [LARGE SCALE GENOMIC DNA]</scope>
    <source>
        <strain evidence="1 2">DSM 16841</strain>
    </source>
</reference>
<proteinExistence type="predicted"/>
<evidence type="ECO:0000313" key="1">
    <source>
        <dbReference type="EMBL" id="EEG92110.1"/>
    </source>
</evidence>
<reference evidence="1 2" key="2">
    <citation type="submission" date="2009-03" db="EMBL/GenBank/DDBJ databases">
        <title>Draft genome sequence of Roseburia inulinivorans (DSM 16841).</title>
        <authorList>
            <person name="Sudarsanam P."/>
            <person name="Ley R."/>
            <person name="Guruge J."/>
            <person name="Turnbaugh P.J."/>
            <person name="Mahowald M."/>
            <person name="Liep D."/>
            <person name="Gordon J."/>
        </authorList>
    </citation>
    <scope>NUCLEOTIDE SEQUENCE [LARGE SCALE GENOMIC DNA]</scope>
    <source>
        <strain evidence="1 2">DSM 16841</strain>
    </source>
</reference>
<protein>
    <submittedName>
        <fullName evidence="1">Uncharacterized protein</fullName>
    </submittedName>
</protein>
<dbReference type="Proteomes" id="UP000003561">
    <property type="component" value="Unassembled WGS sequence"/>
</dbReference>
<accession>C0FYZ0</accession>
<comment type="caution">
    <text evidence="1">The sequence shown here is derived from an EMBL/GenBank/DDBJ whole genome shotgun (WGS) entry which is preliminary data.</text>
</comment>
<sequence length="103" mass="11515">MELNIFVSKQDLINGTRTTAHSAINHALFMINIPADQLSGEVWTGVVFWSKLNTRLIGSSALNMGYMLPKFHGHIHVVDLPRISTLPLHGLHPIFQEVPHHTS</sequence>
<dbReference type="AlphaFoldDB" id="C0FYZ0"/>